<dbReference type="Proteomes" id="UP000295371">
    <property type="component" value="Unassembled WGS sequence"/>
</dbReference>
<dbReference type="Gene3D" id="1.10.260.40">
    <property type="entry name" value="lambda repressor-like DNA-binding domains"/>
    <property type="match status" value="1"/>
</dbReference>
<keyword evidence="3" id="KW-1185">Reference proteome</keyword>
<dbReference type="CDD" id="cd00093">
    <property type="entry name" value="HTH_XRE"/>
    <property type="match status" value="1"/>
</dbReference>
<dbReference type="AlphaFoldDB" id="A0A4R7J4M4"/>
<feature type="domain" description="HTH cro/C1-type" evidence="1">
    <location>
        <begin position="12"/>
        <end position="67"/>
    </location>
</feature>
<dbReference type="InterPro" id="IPR001387">
    <property type="entry name" value="Cro/C1-type_HTH"/>
</dbReference>
<organism evidence="2 3">
    <name type="scientific">Naumannella halotolerans</name>
    <dbReference type="NCBI Taxonomy" id="993414"/>
    <lineage>
        <taxon>Bacteria</taxon>
        <taxon>Bacillati</taxon>
        <taxon>Actinomycetota</taxon>
        <taxon>Actinomycetes</taxon>
        <taxon>Propionibacteriales</taxon>
        <taxon>Propionibacteriaceae</taxon>
        <taxon>Naumannella</taxon>
    </lineage>
</organism>
<dbReference type="SUPFAM" id="SSF47413">
    <property type="entry name" value="lambda repressor-like DNA-binding domains"/>
    <property type="match status" value="1"/>
</dbReference>
<gene>
    <name evidence="2" type="ORF">CLV29_2757</name>
</gene>
<proteinExistence type="predicted"/>
<evidence type="ECO:0000313" key="2">
    <source>
        <dbReference type="EMBL" id="TDT31339.1"/>
    </source>
</evidence>
<comment type="caution">
    <text evidence="2">The sequence shown here is derived from an EMBL/GenBank/DDBJ whole genome shotgun (WGS) entry which is preliminary data.</text>
</comment>
<evidence type="ECO:0000259" key="1">
    <source>
        <dbReference type="PROSITE" id="PS50943"/>
    </source>
</evidence>
<name>A0A4R7J4M4_9ACTN</name>
<sequence length="290" mass="32928">MGAEGLNGGEVLRDLRRRYRVSQAQLSAISGVSERTVRNLENRTIVSPRTSTLMAMASALELPPAEVEELLRAWDDVRVGPPFAEASVGQQMHAALREQLLRSFLDKRVVVANRLIRVGANKLITEEFYQTTIEALNDGVDTHSVLARRIRDHQDMDRLHFNDLVGCSVKRRRLDREVDMLIVDFDLGRELRLGETMVIAWREVNGWVADQQPGGHGPVDERYTNAFMRPITALSMQVVFECEPPTSAWQLMGRERLDRTEELAVNDYNSVSTSWVNARPGRFGIGWTWD</sequence>
<dbReference type="EMBL" id="SOAW01000002">
    <property type="protein sequence ID" value="TDT31339.1"/>
    <property type="molecule type" value="Genomic_DNA"/>
</dbReference>
<reference evidence="2 3" key="1">
    <citation type="submission" date="2019-03" db="EMBL/GenBank/DDBJ databases">
        <title>Genomic Encyclopedia of Archaeal and Bacterial Type Strains, Phase II (KMG-II): from individual species to whole genera.</title>
        <authorList>
            <person name="Goeker M."/>
        </authorList>
    </citation>
    <scope>NUCLEOTIDE SEQUENCE [LARGE SCALE GENOMIC DNA]</scope>
    <source>
        <strain evidence="2 3">DSM 24323</strain>
    </source>
</reference>
<protein>
    <submittedName>
        <fullName evidence="2">Helix-turn-helix protein</fullName>
    </submittedName>
</protein>
<evidence type="ECO:0000313" key="3">
    <source>
        <dbReference type="Proteomes" id="UP000295371"/>
    </source>
</evidence>
<dbReference type="SMART" id="SM00530">
    <property type="entry name" value="HTH_XRE"/>
    <property type="match status" value="1"/>
</dbReference>
<dbReference type="InterPro" id="IPR010982">
    <property type="entry name" value="Lambda_DNA-bd_dom_sf"/>
</dbReference>
<dbReference type="PROSITE" id="PS50943">
    <property type="entry name" value="HTH_CROC1"/>
    <property type="match status" value="1"/>
</dbReference>
<dbReference type="RefSeq" id="WP_166649281.1">
    <property type="nucleotide sequence ID" value="NZ_CP171129.1"/>
</dbReference>
<dbReference type="Pfam" id="PF13560">
    <property type="entry name" value="HTH_31"/>
    <property type="match status" value="1"/>
</dbReference>
<accession>A0A4R7J4M4</accession>
<dbReference type="GO" id="GO:0003677">
    <property type="term" value="F:DNA binding"/>
    <property type="evidence" value="ECO:0007669"/>
    <property type="project" value="InterPro"/>
</dbReference>